<feature type="transmembrane region" description="Helical" evidence="1">
    <location>
        <begin position="28"/>
        <end position="46"/>
    </location>
</feature>
<dbReference type="STRING" id="632773.BBEV_3036"/>
<accession>A0A1D7QZA7</accession>
<dbReference type="EMBL" id="CP012502">
    <property type="protein sequence ID" value="AOM84354.1"/>
    <property type="molecule type" value="Genomic_DNA"/>
</dbReference>
<keyword evidence="1" id="KW-0472">Membrane</keyword>
<evidence type="ECO:0000313" key="2">
    <source>
        <dbReference type="EMBL" id="AOM84354.1"/>
    </source>
</evidence>
<gene>
    <name evidence="2" type="ORF">BBEV_3036</name>
</gene>
<dbReference type="Proteomes" id="UP000094463">
    <property type="component" value="Chromosome"/>
</dbReference>
<dbReference type="AlphaFoldDB" id="A0A1D7QZA7"/>
<keyword evidence="3" id="KW-1185">Reference proteome</keyword>
<dbReference type="OrthoDB" id="2991072at2"/>
<reference evidence="2 3" key="1">
    <citation type="submission" date="2015-08" db="EMBL/GenBank/DDBJ databases">
        <title>The complete genome sequence of Bacillus beveridgei MLTeJB.</title>
        <authorList>
            <person name="Hanson T.E."/>
            <person name="Mesa C."/>
            <person name="Basesman S.M."/>
            <person name="Oremland R.S."/>
        </authorList>
    </citation>
    <scope>NUCLEOTIDE SEQUENCE [LARGE SCALE GENOMIC DNA]</scope>
    <source>
        <strain evidence="2 3">MLTeJB</strain>
    </source>
</reference>
<dbReference type="RefSeq" id="WP_069366242.1">
    <property type="nucleotide sequence ID" value="NZ_CP012502.1"/>
</dbReference>
<keyword evidence="1" id="KW-1133">Transmembrane helix</keyword>
<keyword evidence="1" id="KW-0812">Transmembrane</keyword>
<evidence type="ECO:0000256" key="1">
    <source>
        <dbReference type="SAM" id="Phobius"/>
    </source>
</evidence>
<proteinExistence type="predicted"/>
<evidence type="ECO:0000313" key="3">
    <source>
        <dbReference type="Proteomes" id="UP000094463"/>
    </source>
</evidence>
<organism evidence="2 3">
    <name type="scientific">Salisediminibacterium beveridgei</name>
    <dbReference type="NCBI Taxonomy" id="632773"/>
    <lineage>
        <taxon>Bacteria</taxon>
        <taxon>Bacillati</taxon>
        <taxon>Bacillota</taxon>
        <taxon>Bacilli</taxon>
        <taxon>Bacillales</taxon>
        <taxon>Bacillaceae</taxon>
        <taxon>Salisediminibacterium</taxon>
    </lineage>
</organism>
<feature type="transmembrane region" description="Helical" evidence="1">
    <location>
        <begin position="5"/>
        <end position="22"/>
    </location>
</feature>
<name>A0A1D7QZA7_9BACI</name>
<sequence length="61" mass="7067">MDQRIINMLVIFLTGAVTLLFFEFYVGIAFGMYHLIIIGFSIYAIVQNLRALQKRRTPSLQ</sequence>
<protein>
    <submittedName>
        <fullName evidence="2">Uncharacterized protein</fullName>
    </submittedName>
</protein>
<dbReference type="KEGG" id="bbev:BBEV_3036"/>